<reference evidence="2 3" key="1">
    <citation type="submission" date="2017-01" db="EMBL/GenBank/DDBJ databases">
        <title>A new Hymenobacter.</title>
        <authorList>
            <person name="Liang Y."/>
            <person name="Feng F."/>
        </authorList>
    </citation>
    <scope>NUCLEOTIDE SEQUENCE [LARGE SCALE GENOMIC DNA]</scope>
    <source>
        <strain evidence="2">MIMBbqt21</strain>
    </source>
</reference>
<dbReference type="RefSeq" id="WP_143436753.1">
    <property type="nucleotide sequence ID" value="NZ_MTSE01000053.1"/>
</dbReference>
<keyword evidence="1" id="KW-0732">Signal</keyword>
<proteinExistence type="predicted"/>
<name>A0A2C9ZTS1_9BACT</name>
<comment type="caution">
    <text evidence="2">The sequence shown here is derived from an EMBL/GenBank/DDBJ whole genome shotgun (WGS) entry which is preliminary data.</text>
</comment>
<evidence type="ECO:0000256" key="1">
    <source>
        <dbReference type="SAM" id="SignalP"/>
    </source>
</evidence>
<dbReference type="OrthoDB" id="9870172at2"/>
<feature type="chain" id="PRO_5013356558" evidence="1">
    <location>
        <begin position="19"/>
        <end position="153"/>
    </location>
</feature>
<keyword evidence="3" id="KW-1185">Reference proteome</keyword>
<protein>
    <submittedName>
        <fullName evidence="2">Uncharacterized protein</fullName>
    </submittedName>
</protein>
<gene>
    <name evidence="2" type="ORF">BXP70_28060</name>
</gene>
<evidence type="ECO:0000313" key="3">
    <source>
        <dbReference type="Proteomes" id="UP000194873"/>
    </source>
</evidence>
<dbReference type="AlphaFoldDB" id="A0A2C9ZTS1"/>
<accession>A0A2C9ZTS1</accession>
<organism evidence="2 3">
    <name type="scientific">Hymenobacter crusticola</name>
    <dbReference type="NCBI Taxonomy" id="1770526"/>
    <lineage>
        <taxon>Bacteria</taxon>
        <taxon>Pseudomonadati</taxon>
        <taxon>Bacteroidota</taxon>
        <taxon>Cytophagia</taxon>
        <taxon>Cytophagales</taxon>
        <taxon>Hymenobacteraceae</taxon>
        <taxon>Hymenobacter</taxon>
    </lineage>
</organism>
<evidence type="ECO:0000313" key="2">
    <source>
        <dbReference type="EMBL" id="OUJ68302.1"/>
    </source>
</evidence>
<dbReference type="Proteomes" id="UP000194873">
    <property type="component" value="Unassembled WGS sequence"/>
</dbReference>
<sequence>MCSTKLLGLFLLPLAACADTGYTATRLLNTAAPLTITLVSTGDTADLRMWQPIYRADTAFYTPASRQITFVCHLATGDSLEVGQGDEGPFWQRNPPPLFCDSLRVRPATGPSVWLMKASIQQFVTGTSQDRYRCCGEYLRITTVYKVVFPQTP</sequence>
<feature type="signal peptide" evidence="1">
    <location>
        <begin position="1"/>
        <end position="18"/>
    </location>
</feature>
<dbReference type="EMBL" id="MTSE01000053">
    <property type="protein sequence ID" value="OUJ68302.1"/>
    <property type="molecule type" value="Genomic_DNA"/>
</dbReference>